<feature type="region of interest" description="Disordered" evidence="1">
    <location>
        <begin position="1"/>
        <end position="26"/>
    </location>
</feature>
<dbReference type="HOGENOM" id="CLU_3129845_0_0_1"/>
<sequence>WTTNVIPNLTPPPPSITTTQPYQSSSWHPRCTYCRTHYQMRLTRREKGER</sequence>
<reference evidence="2 3" key="1">
    <citation type="submission" date="2014-04" db="EMBL/GenBank/DDBJ databases">
        <authorList>
            <consortium name="DOE Joint Genome Institute"/>
            <person name="Kuo A."/>
            <person name="Kohler A."/>
            <person name="Jargeat P."/>
            <person name="Nagy L.G."/>
            <person name="Floudas D."/>
            <person name="Copeland A."/>
            <person name="Barry K.W."/>
            <person name="Cichocki N."/>
            <person name="Veneault-Fourrey C."/>
            <person name="LaButti K."/>
            <person name="Lindquist E.A."/>
            <person name="Lipzen A."/>
            <person name="Lundell T."/>
            <person name="Morin E."/>
            <person name="Murat C."/>
            <person name="Sun H."/>
            <person name="Tunlid A."/>
            <person name="Henrissat B."/>
            <person name="Grigoriev I.V."/>
            <person name="Hibbett D.S."/>
            <person name="Martin F."/>
            <person name="Nordberg H.P."/>
            <person name="Cantor M.N."/>
            <person name="Hua S.X."/>
        </authorList>
    </citation>
    <scope>NUCLEOTIDE SEQUENCE [LARGE SCALE GENOMIC DNA]</scope>
    <source>
        <strain evidence="2 3">Ve08.2h10</strain>
    </source>
</reference>
<reference evidence="3" key="2">
    <citation type="submission" date="2015-01" db="EMBL/GenBank/DDBJ databases">
        <title>Evolutionary Origins and Diversification of the Mycorrhizal Mutualists.</title>
        <authorList>
            <consortium name="DOE Joint Genome Institute"/>
            <consortium name="Mycorrhizal Genomics Consortium"/>
            <person name="Kohler A."/>
            <person name="Kuo A."/>
            <person name="Nagy L.G."/>
            <person name="Floudas D."/>
            <person name="Copeland A."/>
            <person name="Barry K.W."/>
            <person name="Cichocki N."/>
            <person name="Veneault-Fourrey C."/>
            <person name="LaButti K."/>
            <person name="Lindquist E.A."/>
            <person name="Lipzen A."/>
            <person name="Lundell T."/>
            <person name="Morin E."/>
            <person name="Murat C."/>
            <person name="Riley R."/>
            <person name="Ohm R."/>
            <person name="Sun H."/>
            <person name="Tunlid A."/>
            <person name="Henrissat B."/>
            <person name="Grigoriev I.V."/>
            <person name="Hibbett D.S."/>
            <person name="Martin F."/>
        </authorList>
    </citation>
    <scope>NUCLEOTIDE SEQUENCE [LARGE SCALE GENOMIC DNA]</scope>
    <source>
        <strain evidence="3">Ve08.2h10</strain>
    </source>
</reference>
<evidence type="ECO:0000313" key="2">
    <source>
        <dbReference type="EMBL" id="KIK76004.1"/>
    </source>
</evidence>
<protein>
    <submittedName>
        <fullName evidence="2">Uncharacterized protein</fullName>
    </submittedName>
</protein>
<keyword evidence="3" id="KW-1185">Reference proteome</keyword>
<name>A0A0D0D731_9AGAM</name>
<gene>
    <name evidence="2" type="ORF">PAXRUDRAFT_835494</name>
</gene>
<feature type="compositionally biased region" description="Low complexity" evidence="1">
    <location>
        <begin position="16"/>
        <end position="26"/>
    </location>
</feature>
<organism evidence="2 3">
    <name type="scientific">Paxillus rubicundulus Ve08.2h10</name>
    <dbReference type="NCBI Taxonomy" id="930991"/>
    <lineage>
        <taxon>Eukaryota</taxon>
        <taxon>Fungi</taxon>
        <taxon>Dikarya</taxon>
        <taxon>Basidiomycota</taxon>
        <taxon>Agaricomycotina</taxon>
        <taxon>Agaricomycetes</taxon>
        <taxon>Agaricomycetidae</taxon>
        <taxon>Boletales</taxon>
        <taxon>Paxilineae</taxon>
        <taxon>Paxillaceae</taxon>
        <taxon>Paxillus</taxon>
    </lineage>
</organism>
<proteinExistence type="predicted"/>
<dbReference type="EMBL" id="KN827724">
    <property type="protein sequence ID" value="KIK76004.1"/>
    <property type="molecule type" value="Genomic_DNA"/>
</dbReference>
<feature type="non-terminal residue" evidence="2">
    <location>
        <position position="1"/>
    </location>
</feature>
<dbReference type="Proteomes" id="UP000054538">
    <property type="component" value="Unassembled WGS sequence"/>
</dbReference>
<evidence type="ECO:0000313" key="3">
    <source>
        <dbReference type="Proteomes" id="UP000054538"/>
    </source>
</evidence>
<dbReference type="InParanoid" id="A0A0D0D731"/>
<dbReference type="AlphaFoldDB" id="A0A0D0D731"/>
<evidence type="ECO:0000256" key="1">
    <source>
        <dbReference type="SAM" id="MobiDB-lite"/>
    </source>
</evidence>
<accession>A0A0D0D731</accession>